<sequence length="56" mass="5929">MLAISEAIAHGQRPQGGREGKGQGAAGGEQVAKAARRPLILLALPDDCKQGFFFFF</sequence>
<protein>
    <submittedName>
        <fullName evidence="2">Uncharacterized protein</fullName>
    </submittedName>
</protein>
<proteinExistence type="predicted"/>
<dbReference type="AlphaFoldDB" id="A0AAV0AJH7"/>
<evidence type="ECO:0000256" key="1">
    <source>
        <dbReference type="SAM" id="MobiDB-lite"/>
    </source>
</evidence>
<name>A0AAV0AJH7_PHAPC</name>
<evidence type="ECO:0000313" key="3">
    <source>
        <dbReference type="Proteomes" id="UP001153365"/>
    </source>
</evidence>
<accession>A0AAV0AJH7</accession>
<reference evidence="2" key="1">
    <citation type="submission" date="2022-06" db="EMBL/GenBank/DDBJ databases">
        <authorList>
            <consortium name="SYNGENTA / RWTH Aachen University"/>
        </authorList>
    </citation>
    <scope>NUCLEOTIDE SEQUENCE</scope>
</reference>
<dbReference type="Proteomes" id="UP001153365">
    <property type="component" value="Unassembled WGS sequence"/>
</dbReference>
<feature type="region of interest" description="Disordered" evidence="1">
    <location>
        <begin position="1"/>
        <end position="29"/>
    </location>
</feature>
<keyword evidence="3" id="KW-1185">Reference proteome</keyword>
<dbReference type="EMBL" id="CALTRL010000573">
    <property type="protein sequence ID" value="CAH7668659.1"/>
    <property type="molecule type" value="Genomic_DNA"/>
</dbReference>
<organism evidence="2 3">
    <name type="scientific">Phakopsora pachyrhizi</name>
    <name type="common">Asian soybean rust disease fungus</name>
    <dbReference type="NCBI Taxonomy" id="170000"/>
    <lineage>
        <taxon>Eukaryota</taxon>
        <taxon>Fungi</taxon>
        <taxon>Dikarya</taxon>
        <taxon>Basidiomycota</taxon>
        <taxon>Pucciniomycotina</taxon>
        <taxon>Pucciniomycetes</taxon>
        <taxon>Pucciniales</taxon>
        <taxon>Phakopsoraceae</taxon>
        <taxon>Phakopsora</taxon>
    </lineage>
</organism>
<evidence type="ECO:0000313" key="2">
    <source>
        <dbReference type="EMBL" id="CAH7668659.1"/>
    </source>
</evidence>
<comment type="caution">
    <text evidence="2">The sequence shown here is derived from an EMBL/GenBank/DDBJ whole genome shotgun (WGS) entry which is preliminary data.</text>
</comment>
<gene>
    <name evidence="2" type="ORF">PPACK8108_LOCUS3196</name>
</gene>